<dbReference type="PANTHER" id="PTHR37423:SF2">
    <property type="entry name" value="MEMBRANE-BOUND LYTIC MUREIN TRANSGLYCOSYLASE C"/>
    <property type="match status" value="1"/>
</dbReference>
<organism evidence="6 7">
    <name type="scientific">Tritonibacter litoralis</name>
    <dbReference type="NCBI Taxonomy" id="2662264"/>
    <lineage>
        <taxon>Bacteria</taxon>
        <taxon>Pseudomonadati</taxon>
        <taxon>Pseudomonadota</taxon>
        <taxon>Alphaproteobacteria</taxon>
        <taxon>Rhodobacterales</taxon>
        <taxon>Paracoccaceae</taxon>
        <taxon>Tritonibacter</taxon>
    </lineage>
</organism>
<keyword evidence="3 4" id="KW-0732">Signal</keyword>
<dbReference type="RefSeq" id="WP_153217326.1">
    <property type="nucleotide sequence ID" value="NZ_WIBF01000014.1"/>
</dbReference>
<dbReference type="SUPFAM" id="SSF53955">
    <property type="entry name" value="Lysozyme-like"/>
    <property type="match status" value="1"/>
</dbReference>
<dbReference type="GO" id="GO:0016020">
    <property type="term" value="C:membrane"/>
    <property type="evidence" value="ECO:0007669"/>
    <property type="project" value="InterPro"/>
</dbReference>
<dbReference type="Gene3D" id="1.25.20.10">
    <property type="entry name" value="Bacterial muramidases"/>
    <property type="match status" value="1"/>
</dbReference>
<dbReference type="PROSITE" id="PS00922">
    <property type="entry name" value="TRANSGLYCOSYLASE"/>
    <property type="match status" value="1"/>
</dbReference>
<keyword evidence="7" id="KW-1185">Reference proteome</keyword>
<evidence type="ECO:0000256" key="2">
    <source>
        <dbReference type="ARBA" id="ARBA00009387"/>
    </source>
</evidence>
<reference evidence="6 7" key="1">
    <citation type="submission" date="2019-10" db="EMBL/GenBank/DDBJ databases">
        <title>Epibacterium sp. nov., isolated from seawater.</title>
        <authorList>
            <person name="Zhang X."/>
            <person name="Li N."/>
        </authorList>
    </citation>
    <scope>NUCLEOTIDE SEQUENCE [LARGE SCALE GENOMIC DNA]</scope>
    <source>
        <strain evidence="6 7">SM1979</strain>
    </source>
</reference>
<evidence type="ECO:0000259" key="5">
    <source>
        <dbReference type="Pfam" id="PF01464"/>
    </source>
</evidence>
<comment type="caution">
    <text evidence="6">The sequence shown here is derived from an EMBL/GenBank/DDBJ whole genome shotgun (WGS) entry which is preliminary data.</text>
</comment>
<proteinExistence type="inferred from homology"/>
<dbReference type="Gene3D" id="1.10.530.10">
    <property type="match status" value="1"/>
</dbReference>
<dbReference type="InterPro" id="IPR000189">
    <property type="entry name" value="Transglyc_AS"/>
</dbReference>
<comment type="similarity">
    <text evidence="1">Belongs to the transglycosylase Slt family.</text>
</comment>
<dbReference type="Pfam" id="PF01464">
    <property type="entry name" value="SLT"/>
    <property type="match status" value="1"/>
</dbReference>
<feature type="domain" description="Transglycosylase SLT" evidence="5">
    <location>
        <begin position="496"/>
        <end position="598"/>
    </location>
</feature>
<dbReference type="InterPro" id="IPR008939">
    <property type="entry name" value="Lytic_TGlycosylase_superhlx_U"/>
</dbReference>
<dbReference type="PANTHER" id="PTHR37423">
    <property type="entry name" value="SOLUBLE LYTIC MUREIN TRANSGLYCOSYLASE-RELATED"/>
    <property type="match status" value="1"/>
</dbReference>
<gene>
    <name evidence="6" type="ORF">GFB49_17910</name>
</gene>
<sequence length="659" mass="72797">MQVKTHTLRRIAAISALVFGLTLPQSGFAKGLGDAMAAAQSQDWDTARREAGRQDPLAQDLVEWHRLRAGEGSASEVMRFLERRSDWPGLALLRRRSEAQIAASNTRAILQFFGQADPQTGAGALAYGNALRASGRQGEGKAVLLKAWQTMAMPESVHQAFLSQHKTLLKDHHAARTDALLWEGHTQSAGRMLPLLSDAQRALATARIALQEVEPGVDAKIEAVPERLRASPGLSYDRFAWRDGKRRQADAIDLMLTQSTSAKALGEPAKWLRRRRDFARQEMRDKNYERAYQLAAFHFSTPEDGYGYADCEWIAGYVALRFLKDPELAAFHFERFMEAVETPISIGRGGYWLGRAYTALGEAEKAHAAFDQGAQFQTSFYGLLAAEALGRPFDPDLAKPQVTGSWRDAAFMQSSVAQAGIALLEAGELTLAERFLTHLVESLPADQAALVGQMAVDLKEPHLAVMVSKRAARQGIELKNAYFPLHPVAGRDLPMAEEMTLAISRRESEFDPSVISHAGARGLMQLMPATANLVAGELGIQDKHRTARLTQEWRYNAQLGAQYLVGLADEFNGNVIMMAAGYNAGPHRPQAWMERYGDPRDGNPDIVDWIEHIPFNETRNYVMRVTESLPVYRARLGKPPLPIAFSKELAGSTLEAFAP</sequence>
<dbReference type="InterPro" id="IPR023346">
    <property type="entry name" value="Lysozyme-like_dom_sf"/>
</dbReference>
<dbReference type="GO" id="GO:0042597">
    <property type="term" value="C:periplasmic space"/>
    <property type="evidence" value="ECO:0007669"/>
    <property type="project" value="InterPro"/>
</dbReference>
<evidence type="ECO:0000313" key="7">
    <source>
        <dbReference type="Proteomes" id="UP000444174"/>
    </source>
</evidence>
<dbReference type="GO" id="GO:0008933">
    <property type="term" value="F:peptidoglycan lytic transglycosylase activity"/>
    <property type="evidence" value="ECO:0007669"/>
    <property type="project" value="InterPro"/>
</dbReference>
<evidence type="ECO:0000313" key="6">
    <source>
        <dbReference type="EMBL" id="MQQ10346.1"/>
    </source>
</evidence>
<dbReference type="CDD" id="cd13401">
    <property type="entry name" value="Slt70-like"/>
    <property type="match status" value="1"/>
</dbReference>
<feature type="signal peptide" evidence="4">
    <location>
        <begin position="1"/>
        <end position="29"/>
    </location>
</feature>
<evidence type="ECO:0000256" key="4">
    <source>
        <dbReference type="SAM" id="SignalP"/>
    </source>
</evidence>
<feature type="chain" id="PRO_5032558101" evidence="4">
    <location>
        <begin position="30"/>
        <end position="659"/>
    </location>
</feature>
<dbReference type="SUPFAM" id="SSF48435">
    <property type="entry name" value="Bacterial muramidases"/>
    <property type="match status" value="1"/>
</dbReference>
<dbReference type="AlphaFoldDB" id="A0A843YGQ9"/>
<dbReference type="EMBL" id="WIBF01000014">
    <property type="protein sequence ID" value="MQQ10346.1"/>
    <property type="molecule type" value="Genomic_DNA"/>
</dbReference>
<dbReference type="InterPro" id="IPR008258">
    <property type="entry name" value="Transglycosylase_SLT_dom_1"/>
</dbReference>
<dbReference type="Proteomes" id="UP000444174">
    <property type="component" value="Unassembled WGS sequence"/>
</dbReference>
<name>A0A843YGQ9_9RHOB</name>
<dbReference type="GO" id="GO:0000270">
    <property type="term" value="P:peptidoglycan metabolic process"/>
    <property type="evidence" value="ECO:0007669"/>
    <property type="project" value="InterPro"/>
</dbReference>
<accession>A0A843YGQ9</accession>
<protein>
    <submittedName>
        <fullName evidence="6">Transglycosylase SLT domain-containing protein</fullName>
    </submittedName>
</protein>
<evidence type="ECO:0000256" key="3">
    <source>
        <dbReference type="ARBA" id="ARBA00022729"/>
    </source>
</evidence>
<dbReference type="GO" id="GO:0004553">
    <property type="term" value="F:hydrolase activity, hydrolyzing O-glycosyl compounds"/>
    <property type="evidence" value="ECO:0007669"/>
    <property type="project" value="InterPro"/>
</dbReference>
<comment type="similarity">
    <text evidence="2">Belongs to the virb1 family.</text>
</comment>
<evidence type="ECO:0000256" key="1">
    <source>
        <dbReference type="ARBA" id="ARBA00007734"/>
    </source>
</evidence>